<evidence type="ECO:0000313" key="5">
    <source>
        <dbReference type="Proteomes" id="UP000811609"/>
    </source>
</evidence>
<evidence type="ECO:0000313" key="3">
    <source>
        <dbReference type="EMBL" id="KAG6657073.1"/>
    </source>
</evidence>
<gene>
    <name evidence="3" type="ORF">CIPAW_04G065000</name>
    <name evidence="4" type="ORF">I3842_04G065400</name>
</gene>
<feature type="region of interest" description="Disordered" evidence="1">
    <location>
        <begin position="33"/>
        <end position="52"/>
    </location>
</feature>
<feature type="signal peptide" evidence="2">
    <location>
        <begin position="1"/>
        <end position="20"/>
    </location>
</feature>
<accession>A0A8T1QS95</accession>
<organism evidence="3 5">
    <name type="scientific">Carya illinoinensis</name>
    <name type="common">Pecan</name>
    <dbReference type="NCBI Taxonomy" id="32201"/>
    <lineage>
        <taxon>Eukaryota</taxon>
        <taxon>Viridiplantae</taxon>
        <taxon>Streptophyta</taxon>
        <taxon>Embryophyta</taxon>
        <taxon>Tracheophyta</taxon>
        <taxon>Spermatophyta</taxon>
        <taxon>Magnoliopsida</taxon>
        <taxon>eudicotyledons</taxon>
        <taxon>Gunneridae</taxon>
        <taxon>Pentapetalae</taxon>
        <taxon>rosids</taxon>
        <taxon>fabids</taxon>
        <taxon>Fagales</taxon>
        <taxon>Juglandaceae</taxon>
        <taxon>Carya</taxon>
    </lineage>
</organism>
<dbReference type="PANTHER" id="PTHR35472:SF4">
    <property type="entry name" value="DUF19 DOMAIN-CONTAINING PROTEIN"/>
    <property type="match status" value="1"/>
</dbReference>
<evidence type="ECO:0000256" key="2">
    <source>
        <dbReference type="SAM" id="SignalP"/>
    </source>
</evidence>
<evidence type="ECO:0000313" key="4">
    <source>
        <dbReference type="EMBL" id="KAG6716781.1"/>
    </source>
</evidence>
<dbReference type="InterPro" id="IPR055317">
    <property type="entry name" value="CLE14-like"/>
</dbReference>
<dbReference type="Proteomes" id="UP000811609">
    <property type="component" value="Chromosome 4"/>
</dbReference>
<feature type="chain" id="PRO_5035807117" evidence="2">
    <location>
        <begin position="21"/>
        <end position="87"/>
    </location>
</feature>
<dbReference type="EMBL" id="CM031812">
    <property type="protein sequence ID" value="KAG6657073.1"/>
    <property type="molecule type" value="Genomic_DNA"/>
</dbReference>
<reference evidence="3" key="1">
    <citation type="submission" date="2020-12" db="EMBL/GenBank/DDBJ databases">
        <title>WGS assembly of Carya illinoinensis cv. Pawnee.</title>
        <authorList>
            <person name="Platts A."/>
            <person name="Shu S."/>
            <person name="Wright S."/>
            <person name="Barry K."/>
            <person name="Edger P."/>
            <person name="Pires J.C."/>
            <person name="Schmutz J."/>
        </authorList>
    </citation>
    <scope>NUCLEOTIDE SEQUENCE</scope>
    <source>
        <tissue evidence="3">Leaf</tissue>
    </source>
</reference>
<sequence length="87" mass="9673">MGIHSSSLLTVFFIILLASALPSSCRQINRTLDDETEPRIRTKPSSPFPRHQPSTVAQFAAFRDNKVKHVHIVSHPRVPGGPNPLHN</sequence>
<keyword evidence="2" id="KW-0732">Signal</keyword>
<protein>
    <submittedName>
        <fullName evidence="3">Uncharacterized protein</fullName>
    </submittedName>
</protein>
<name>A0A8T1QS95_CARIL</name>
<reference evidence="4" key="2">
    <citation type="submission" date="2021-01" db="EMBL/GenBank/DDBJ databases">
        <authorList>
            <person name="Lovell J.T."/>
            <person name="Bentley N."/>
            <person name="Bhattarai G."/>
            <person name="Jenkins J.W."/>
            <person name="Sreedasyam A."/>
            <person name="Alarcon Y."/>
            <person name="Bock C."/>
            <person name="Boston L."/>
            <person name="Carlson J."/>
            <person name="Cervantes K."/>
            <person name="Clermont K."/>
            <person name="Krom N."/>
            <person name="Kubenka K."/>
            <person name="Mamidi S."/>
            <person name="Mattison C."/>
            <person name="Monteros M."/>
            <person name="Pisani C."/>
            <person name="Plott C."/>
            <person name="Rajasekar S."/>
            <person name="Rhein H.S."/>
            <person name="Rohla C."/>
            <person name="Song M."/>
            <person name="Hilaire R.S."/>
            <person name="Shu S."/>
            <person name="Wells L."/>
            <person name="Wang X."/>
            <person name="Webber J."/>
            <person name="Heerema R.J."/>
            <person name="Klein P."/>
            <person name="Conner P."/>
            <person name="Grauke L."/>
            <person name="Grimwood J."/>
            <person name="Schmutz J."/>
            <person name="Randall J.J."/>
        </authorList>
    </citation>
    <scope>NUCLEOTIDE SEQUENCE</scope>
    <source>
        <tissue evidence="4">Leaf</tissue>
    </source>
</reference>
<proteinExistence type="predicted"/>
<dbReference type="EMBL" id="CM031828">
    <property type="protein sequence ID" value="KAG6716781.1"/>
    <property type="molecule type" value="Genomic_DNA"/>
</dbReference>
<evidence type="ECO:0000256" key="1">
    <source>
        <dbReference type="SAM" id="MobiDB-lite"/>
    </source>
</evidence>
<keyword evidence="5" id="KW-1185">Reference proteome</keyword>
<dbReference type="AlphaFoldDB" id="A0A8T1QS95"/>
<dbReference type="Proteomes" id="UP000811246">
    <property type="component" value="Chromosome 4"/>
</dbReference>
<comment type="caution">
    <text evidence="3">The sequence shown here is derived from an EMBL/GenBank/DDBJ whole genome shotgun (WGS) entry which is preliminary data.</text>
</comment>
<dbReference type="PANTHER" id="PTHR35472">
    <property type="match status" value="1"/>
</dbReference>